<evidence type="ECO:0000313" key="2">
    <source>
        <dbReference type="Proteomes" id="UP001597045"/>
    </source>
</evidence>
<evidence type="ECO:0000313" key="1">
    <source>
        <dbReference type="EMBL" id="MFD1047240.1"/>
    </source>
</evidence>
<organism evidence="1 2">
    <name type="scientific">Kibdelosporangium lantanae</name>
    <dbReference type="NCBI Taxonomy" id="1497396"/>
    <lineage>
        <taxon>Bacteria</taxon>
        <taxon>Bacillati</taxon>
        <taxon>Actinomycetota</taxon>
        <taxon>Actinomycetes</taxon>
        <taxon>Pseudonocardiales</taxon>
        <taxon>Pseudonocardiaceae</taxon>
        <taxon>Kibdelosporangium</taxon>
    </lineage>
</organism>
<keyword evidence="2" id="KW-1185">Reference proteome</keyword>
<gene>
    <name evidence="1" type="ORF">ACFQ1S_17640</name>
</gene>
<feature type="non-terminal residue" evidence="1">
    <location>
        <position position="1"/>
    </location>
</feature>
<protein>
    <submittedName>
        <fullName evidence="1">Uncharacterized protein</fullName>
    </submittedName>
</protein>
<sequence>RTIIRHTQRAVDQVAPLMPGDIWAELYARYNDDELRTVLDFTERSSAAVQNLIDRIAQT</sequence>
<name>A0ABW3MC39_9PSEU</name>
<reference evidence="2" key="1">
    <citation type="journal article" date="2019" name="Int. J. Syst. Evol. Microbiol.">
        <title>The Global Catalogue of Microorganisms (GCM) 10K type strain sequencing project: providing services to taxonomists for standard genome sequencing and annotation.</title>
        <authorList>
            <consortium name="The Broad Institute Genomics Platform"/>
            <consortium name="The Broad Institute Genome Sequencing Center for Infectious Disease"/>
            <person name="Wu L."/>
            <person name="Ma J."/>
        </authorList>
    </citation>
    <scope>NUCLEOTIDE SEQUENCE [LARGE SCALE GENOMIC DNA]</scope>
    <source>
        <strain evidence="2">JCM 31486</strain>
    </source>
</reference>
<dbReference type="EMBL" id="JBHTIS010000986">
    <property type="protein sequence ID" value="MFD1047240.1"/>
    <property type="molecule type" value="Genomic_DNA"/>
</dbReference>
<proteinExistence type="predicted"/>
<dbReference type="Proteomes" id="UP001597045">
    <property type="component" value="Unassembled WGS sequence"/>
</dbReference>
<accession>A0ABW3MC39</accession>
<comment type="caution">
    <text evidence="1">The sequence shown here is derived from an EMBL/GenBank/DDBJ whole genome shotgun (WGS) entry which is preliminary data.</text>
</comment>